<dbReference type="OrthoDB" id="1907988at2"/>
<dbReference type="RefSeq" id="WP_090039612.1">
    <property type="nucleotide sequence ID" value="NZ_FOKI01000006.1"/>
</dbReference>
<dbReference type="AlphaFoldDB" id="A0A1I0WYD8"/>
<protein>
    <submittedName>
        <fullName evidence="1">Uncharacterized protein</fullName>
    </submittedName>
</protein>
<proteinExistence type="predicted"/>
<accession>A0A1I0WYD8</accession>
<dbReference type="STRING" id="84698.SAMN04488528_1006166"/>
<name>A0A1I0WYD8_9CLOT</name>
<gene>
    <name evidence="1" type="ORF">SAMN04488528_1006166</name>
</gene>
<sequence>MTEKLLEFFEEIKEFSFWKNQWLKKLVYDSKGILRGVYERKFRELELKEICKDDKHNVINIKEYRYGEDGLLNKIVVKNNDGTLQYINEVIYDEDSNIKQIQTSTVERKVRFKRILGFKEKQLEFEELKVDNDKIYLDDVENLSKQWTINLDKNLLQLSYSDDKILLCKFSYAIRDAMIFDMENWDIKLKKGSLFDFSDFDDIEIIYDKKNIANKLTYISDGQVLCSVEYLFE</sequence>
<dbReference type="Proteomes" id="UP000198619">
    <property type="component" value="Unassembled WGS sequence"/>
</dbReference>
<organism evidence="1 2">
    <name type="scientific">Clostridium frigidicarnis</name>
    <dbReference type="NCBI Taxonomy" id="84698"/>
    <lineage>
        <taxon>Bacteria</taxon>
        <taxon>Bacillati</taxon>
        <taxon>Bacillota</taxon>
        <taxon>Clostridia</taxon>
        <taxon>Eubacteriales</taxon>
        <taxon>Clostridiaceae</taxon>
        <taxon>Clostridium</taxon>
    </lineage>
</organism>
<keyword evidence="2" id="KW-1185">Reference proteome</keyword>
<reference evidence="1 2" key="1">
    <citation type="submission" date="2016-10" db="EMBL/GenBank/DDBJ databases">
        <authorList>
            <person name="de Groot N.N."/>
        </authorList>
    </citation>
    <scope>NUCLEOTIDE SEQUENCE [LARGE SCALE GENOMIC DNA]</scope>
    <source>
        <strain evidence="1 2">DSM 12271</strain>
    </source>
</reference>
<evidence type="ECO:0000313" key="2">
    <source>
        <dbReference type="Proteomes" id="UP000198619"/>
    </source>
</evidence>
<dbReference type="EMBL" id="FOKI01000006">
    <property type="protein sequence ID" value="SFA93614.1"/>
    <property type="molecule type" value="Genomic_DNA"/>
</dbReference>
<evidence type="ECO:0000313" key="1">
    <source>
        <dbReference type="EMBL" id="SFA93614.1"/>
    </source>
</evidence>